<dbReference type="AlphaFoldDB" id="A0AAV8Z830"/>
<organism evidence="2 3">
    <name type="scientific">Rhamnusium bicolor</name>
    <dbReference type="NCBI Taxonomy" id="1586634"/>
    <lineage>
        <taxon>Eukaryota</taxon>
        <taxon>Metazoa</taxon>
        <taxon>Ecdysozoa</taxon>
        <taxon>Arthropoda</taxon>
        <taxon>Hexapoda</taxon>
        <taxon>Insecta</taxon>
        <taxon>Pterygota</taxon>
        <taxon>Neoptera</taxon>
        <taxon>Endopterygota</taxon>
        <taxon>Coleoptera</taxon>
        <taxon>Polyphaga</taxon>
        <taxon>Cucujiformia</taxon>
        <taxon>Chrysomeloidea</taxon>
        <taxon>Cerambycidae</taxon>
        <taxon>Lepturinae</taxon>
        <taxon>Rhagiini</taxon>
        <taxon>Rhamnusium</taxon>
    </lineage>
</organism>
<keyword evidence="3" id="KW-1185">Reference proteome</keyword>
<name>A0AAV8Z830_9CUCU</name>
<dbReference type="EMBL" id="JANEYF010001642">
    <property type="protein sequence ID" value="KAJ8960375.1"/>
    <property type="molecule type" value="Genomic_DNA"/>
</dbReference>
<protein>
    <submittedName>
        <fullName evidence="2">Uncharacterized protein</fullName>
    </submittedName>
</protein>
<proteinExistence type="predicted"/>
<accession>A0AAV8Z830</accession>
<feature type="non-terminal residue" evidence="2">
    <location>
        <position position="1"/>
    </location>
</feature>
<evidence type="ECO:0000313" key="2">
    <source>
        <dbReference type="EMBL" id="KAJ8960375.1"/>
    </source>
</evidence>
<sequence>CLAVIEKIEFDDTQGPKVLEKREKTIVSMMASAKMKDEVTHLFRMMSVMPASRRMLVMPGVRIEDMEKKSKQSRKLSIMPTSKQQEKDEGGFFSYGP</sequence>
<dbReference type="Proteomes" id="UP001162156">
    <property type="component" value="Unassembled WGS sequence"/>
</dbReference>
<evidence type="ECO:0000256" key="1">
    <source>
        <dbReference type="SAM" id="MobiDB-lite"/>
    </source>
</evidence>
<evidence type="ECO:0000313" key="3">
    <source>
        <dbReference type="Proteomes" id="UP001162156"/>
    </source>
</evidence>
<feature type="region of interest" description="Disordered" evidence="1">
    <location>
        <begin position="66"/>
        <end position="97"/>
    </location>
</feature>
<comment type="caution">
    <text evidence="2">The sequence shown here is derived from an EMBL/GenBank/DDBJ whole genome shotgun (WGS) entry which is preliminary data.</text>
</comment>
<reference evidence="2" key="1">
    <citation type="journal article" date="2023" name="Insect Mol. Biol.">
        <title>Genome sequencing provides insights into the evolution of gene families encoding plant cell wall-degrading enzymes in longhorned beetles.</title>
        <authorList>
            <person name="Shin N.R."/>
            <person name="Okamura Y."/>
            <person name="Kirsch R."/>
            <person name="Pauchet Y."/>
        </authorList>
    </citation>
    <scope>NUCLEOTIDE SEQUENCE</scope>
    <source>
        <strain evidence="2">RBIC_L_NR</strain>
    </source>
</reference>
<gene>
    <name evidence="2" type="ORF">NQ314_006065</name>
</gene>